<keyword evidence="5" id="KW-0458">Lysosome</keyword>
<gene>
    <name evidence="7" type="primary">LOC114343373</name>
</gene>
<evidence type="ECO:0000313" key="7">
    <source>
        <dbReference type="RefSeq" id="XP_028149989.1"/>
    </source>
</evidence>
<protein>
    <recommendedName>
        <fullName evidence="6">Late endosomal/lysosomal adaptor and MAPK and MTOR activator 5</fullName>
    </recommendedName>
</protein>
<proteinExistence type="inferred from homology"/>
<organism evidence="7">
    <name type="scientific">Diabrotica virgifera virgifera</name>
    <name type="common">western corn rootworm</name>
    <dbReference type="NCBI Taxonomy" id="50390"/>
    <lineage>
        <taxon>Eukaryota</taxon>
        <taxon>Metazoa</taxon>
        <taxon>Ecdysozoa</taxon>
        <taxon>Arthropoda</taxon>
        <taxon>Hexapoda</taxon>
        <taxon>Insecta</taxon>
        <taxon>Pterygota</taxon>
        <taxon>Neoptera</taxon>
        <taxon>Endopterygota</taxon>
        <taxon>Coleoptera</taxon>
        <taxon>Polyphaga</taxon>
        <taxon>Cucujiformia</taxon>
        <taxon>Chrysomeloidea</taxon>
        <taxon>Chrysomelidae</taxon>
        <taxon>Galerucinae</taxon>
        <taxon>Diabroticina</taxon>
        <taxon>Diabroticites</taxon>
        <taxon>Diabrotica</taxon>
    </lineage>
</organism>
<accession>A0A6P7GK09</accession>
<evidence type="ECO:0000256" key="1">
    <source>
        <dbReference type="ARBA" id="ARBA00004371"/>
    </source>
</evidence>
<sequence>MEKNLEHSMGQLINTPGVYGCVFADRHGLCLGMKGETTTNSAGIIGAIAEEALKIEPNSKPPVIHFENDNRSCTIQRIGTITGAIFKNLQN</sequence>
<dbReference type="PANTHER" id="PTHR13342:SF2">
    <property type="entry name" value="RAGULATOR COMPLEX PROTEIN LAMTOR5"/>
    <property type="match status" value="1"/>
</dbReference>
<dbReference type="PROSITE" id="PS51257">
    <property type="entry name" value="PROKAR_LIPOPROTEIN"/>
    <property type="match status" value="1"/>
</dbReference>
<evidence type="ECO:0000256" key="3">
    <source>
        <dbReference type="ARBA" id="ARBA00007795"/>
    </source>
</evidence>
<comment type="subcellular location">
    <subcellularLocation>
        <location evidence="2">Cytoplasm</location>
    </subcellularLocation>
    <subcellularLocation>
        <location evidence="1">Lysosome</location>
    </subcellularLocation>
</comment>
<dbReference type="GO" id="GO:0005085">
    <property type="term" value="F:guanyl-nucleotide exchange factor activity"/>
    <property type="evidence" value="ECO:0007669"/>
    <property type="project" value="TreeGrafter"/>
</dbReference>
<dbReference type="InterPro" id="IPR024135">
    <property type="entry name" value="LAMTOR5"/>
</dbReference>
<dbReference type="FunFam" id="3.30.450.30:FF:000005">
    <property type="entry name" value="Ragulator complex protein LAMTOR5 homolog"/>
    <property type="match status" value="1"/>
</dbReference>
<keyword evidence="4" id="KW-0963">Cytoplasm</keyword>
<dbReference type="Pfam" id="PF16672">
    <property type="entry name" value="LAMTOR5"/>
    <property type="match status" value="1"/>
</dbReference>
<dbReference type="GO" id="GO:1904263">
    <property type="term" value="P:positive regulation of TORC1 signaling"/>
    <property type="evidence" value="ECO:0007669"/>
    <property type="project" value="TreeGrafter"/>
</dbReference>
<dbReference type="FunCoup" id="A0A6P7GK09">
    <property type="interactions" value="83"/>
</dbReference>
<dbReference type="GO" id="GO:0071230">
    <property type="term" value="P:cellular response to amino acid stimulus"/>
    <property type="evidence" value="ECO:0007669"/>
    <property type="project" value="TreeGrafter"/>
</dbReference>
<dbReference type="GO" id="GO:0005764">
    <property type="term" value="C:lysosome"/>
    <property type="evidence" value="ECO:0007669"/>
    <property type="project" value="UniProtKB-SubCell"/>
</dbReference>
<dbReference type="Gene3D" id="3.30.450.30">
    <property type="entry name" value="Dynein light chain 2a, cytoplasmic"/>
    <property type="match status" value="1"/>
</dbReference>
<dbReference type="PANTHER" id="PTHR13342">
    <property type="entry name" value="RAGULATOR COMPLEX PROTEIN LAMTOR5"/>
    <property type="match status" value="1"/>
</dbReference>
<evidence type="ECO:0000256" key="5">
    <source>
        <dbReference type="ARBA" id="ARBA00023228"/>
    </source>
</evidence>
<evidence type="ECO:0000256" key="2">
    <source>
        <dbReference type="ARBA" id="ARBA00004496"/>
    </source>
</evidence>
<reference evidence="7" key="1">
    <citation type="submission" date="2025-08" db="UniProtKB">
        <authorList>
            <consortium name="RefSeq"/>
        </authorList>
    </citation>
    <scope>IDENTIFICATION</scope>
    <source>
        <tissue evidence="7">Whole insect</tissue>
    </source>
</reference>
<evidence type="ECO:0000256" key="4">
    <source>
        <dbReference type="ARBA" id="ARBA00022490"/>
    </source>
</evidence>
<dbReference type="InParanoid" id="A0A6P7GK09"/>
<evidence type="ECO:0000256" key="6">
    <source>
        <dbReference type="ARBA" id="ARBA00032692"/>
    </source>
</evidence>
<name>A0A6P7GK09_DIAVI</name>
<dbReference type="RefSeq" id="XP_028149989.1">
    <property type="nucleotide sequence ID" value="XM_028294188.1"/>
</dbReference>
<comment type="similarity">
    <text evidence="3">Belongs to the LAMTOR5 family.</text>
</comment>
<dbReference type="GO" id="GO:0043066">
    <property type="term" value="P:negative regulation of apoptotic process"/>
    <property type="evidence" value="ECO:0007669"/>
    <property type="project" value="InterPro"/>
</dbReference>
<dbReference type="GO" id="GO:0071986">
    <property type="term" value="C:Ragulator complex"/>
    <property type="evidence" value="ECO:0007669"/>
    <property type="project" value="InterPro"/>
</dbReference>
<dbReference type="AlphaFoldDB" id="A0A6P7GK09"/>